<gene>
    <name evidence="2" type="ORF">OI25_7904</name>
</gene>
<organism evidence="2 3">
    <name type="scientific">Paraburkholderia fungorum</name>
    <dbReference type="NCBI Taxonomy" id="134537"/>
    <lineage>
        <taxon>Bacteria</taxon>
        <taxon>Pseudomonadati</taxon>
        <taxon>Pseudomonadota</taxon>
        <taxon>Betaproteobacteria</taxon>
        <taxon>Burkholderiales</taxon>
        <taxon>Burkholderiaceae</taxon>
        <taxon>Paraburkholderia</taxon>
    </lineage>
</organism>
<dbReference type="InterPro" id="IPR039552">
    <property type="entry name" value="IS66_C"/>
</dbReference>
<dbReference type="AlphaFoldDB" id="A0AAU8SS61"/>
<dbReference type="Pfam" id="PF13817">
    <property type="entry name" value="DDE_Tnp_IS66_C"/>
    <property type="match status" value="1"/>
</dbReference>
<evidence type="ECO:0000313" key="2">
    <source>
        <dbReference type="EMBL" id="AJZ56187.1"/>
    </source>
</evidence>
<evidence type="ECO:0000313" key="3">
    <source>
        <dbReference type="Proteomes" id="UP000032614"/>
    </source>
</evidence>
<dbReference type="Proteomes" id="UP000032614">
    <property type="component" value="Plasmid pBIL"/>
</dbReference>
<evidence type="ECO:0000259" key="1">
    <source>
        <dbReference type="Pfam" id="PF13817"/>
    </source>
</evidence>
<dbReference type="KEGG" id="bfn:OI25_7904"/>
<proteinExistence type="predicted"/>
<geneLocation type="plasmid" evidence="2 3">
    <name>pBIL</name>
</geneLocation>
<dbReference type="EMBL" id="CP010024">
    <property type="protein sequence ID" value="AJZ56187.1"/>
    <property type="molecule type" value="Genomic_DNA"/>
</dbReference>
<protein>
    <submittedName>
        <fullName evidence="2">Transposase</fullName>
    </submittedName>
</protein>
<keyword evidence="2" id="KW-0614">Plasmid</keyword>
<name>A0AAU8SS61_9BURK</name>
<reference evidence="2 3" key="1">
    <citation type="journal article" date="2015" name="Genome Announc.">
        <title>Complete genome sequences for 59 burkholderia isolates, both pathogenic and near neighbor.</title>
        <authorList>
            <person name="Johnson S.L."/>
            <person name="Bishop-Lilly K.A."/>
            <person name="Ladner J.T."/>
            <person name="Daligault H.E."/>
            <person name="Davenport K.W."/>
            <person name="Jaissle J."/>
            <person name="Frey K.G."/>
            <person name="Koroleva G.I."/>
            <person name="Bruce D.C."/>
            <person name="Coyne S.R."/>
            <person name="Broomall S.M."/>
            <person name="Li P.E."/>
            <person name="Teshima H."/>
            <person name="Gibbons H.S."/>
            <person name="Palacios G.F."/>
            <person name="Rosenzweig C.N."/>
            <person name="Redden C.L."/>
            <person name="Xu Y."/>
            <person name="Minogue T.D."/>
            <person name="Chain P.S."/>
        </authorList>
    </citation>
    <scope>NUCLEOTIDE SEQUENCE [LARGE SCALE GENOMIC DNA]</scope>
    <source>
        <strain evidence="2 3">ATCC BAA-463</strain>
    </source>
</reference>
<accession>A0AAU8SS61</accession>
<feature type="domain" description="Transposase IS66 C-terminal" evidence="1">
    <location>
        <begin position="37"/>
        <end position="75"/>
    </location>
</feature>
<sequence length="81" mass="9057">MGRATSIVRKYRMLCSAKPWIFADTVAGAYPSVNLYSLVEFAKASGIEPYQYLVHLFSELPKATTADHYIALLPWATPPHL</sequence>